<evidence type="ECO:0000313" key="4">
    <source>
        <dbReference type="Proteomes" id="UP000295818"/>
    </source>
</evidence>
<feature type="domain" description="Gfo/Idh/MocA-like oxidoreductase N-terminal" evidence="1">
    <location>
        <begin position="17"/>
        <end position="135"/>
    </location>
</feature>
<dbReference type="Pfam" id="PF22725">
    <property type="entry name" value="GFO_IDH_MocA_C3"/>
    <property type="match status" value="1"/>
</dbReference>
<evidence type="ECO:0000313" key="3">
    <source>
        <dbReference type="EMBL" id="TCO10043.1"/>
    </source>
</evidence>
<dbReference type="InterPro" id="IPR036291">
    <property type="entry name" value="NAD(P)-bd_dom_sf"/>
</dbReference>
<reference evidence="3 4" key="1">
    <citation type="journal article" date="2015" name="Stand. Genomic Sci.">
        <title>Genomic Encyclopedia of Bacterial and Archaeal Type Strains, Phase III: the genomes of soil and plant-associated and newly described type strains.</title>
        <authorList>
            <person name="Whitman W.B."/>
            <person name="Woyke T."/>
            <person name="Klenk H.P."/>
            <person name="Zhou Y."/>
            <person name="Lilburn T.G."/>
            <person name="Beck B.J."/>
            <person name="De Vos P."/>
            <person name="Vandamme P."/>
            <person name="Eisen J.A."/>
            <person name="Garrity G."/>
            <person name="Hugenholtz P."/>
            <person name="Kyrpides N.C."/>
        </authorList>
    </citation>
    <scope>NUCLEOTIDE SEQUENCE [LARGE SCALE GENOMIC DNA]</scope>
    <source>
        <strain evidence="3 4">VKM Ac-2538</strain>
    </source>
</reference>
<dbReference type="PANTHER" id="PTHR43708">
    <property type="entry name" value="CONSERVED EXPRESSED OXIDOREDUCTASE (EUROFUNG)"/>
    <property type="match status" value="1"/>
</dbReference>
<dbReference type="Gene3D" id="3.40.50.720">
    <property type="entry name" value="NAD(P)-binding Rossmann-like Domain"/>
    <property type="match status" value="1"/>
</dbReference>
<evidence type="ECO:0000259" key="1">
    <source>
        <dbReference type="Pfam" id="PF01408"/>
    </source>
</evidence>
<protein>
    <submittedName>
        <fullName evidence="3">Dehydrogenase</fullName>
    </submittedName>
</protein>
<keyword evidence="4" id="KW-1185">Reference proteome</keyword>
<dbReference type="RefSeq" id="WP_241999406.1">
    <property type="nucleotide sequence ID" value="NZ_SLWM01000037.1"/>
</dbReference>
<feature type="domain" description="GFO/IDH/MocA-like oxidoreductase" evidence="2">
    <location>
        <begin position="146"/>
        <end position="263"/>
    </location>
</feature>
<dbReference type="InterPro" id="IPR000683">
    <property type="entry name" value="Gfo/Idh/MocA-like_OxRdtase_N"/>
</dbReference>
<dbReference type="InterPro" id="IPR055170">
    <property type="entry name" value="GFO_IDH_MocA-like_dom"/>
</dbReference>
<dbReference type="SUPFAM" id="SSF55347">
    <property type="entry name" value="Glyceraldehyde-3-phosphate dehydrogenase-like, C-terminal domain"/>
    <property type="match status" value="1"/>
</dbReference>
<dbReference type="Gene3D" id="3.30.360.10">
    <property type="entry name" value="Dihydrodipicolinate Reductase, domain 2"/>
    <property type="match status" value="1"/>
</dbReference>
<dbReference type="Proteomes" id="UP000295818">
    <property type="component" value="Unassembled WGS sequence"/>
</dbReference>
<proteinExistence type="predicted"/>
<dbReference type="EMBL" id="SLWM01000037">
    <property type="protein sequence ID" value="TCO10043.1"/>
    <property type="molecule type" value="Genomic_DNA"/>
</dbReference>
<dbReference type="PANTHER" id="PTHR43708:SF8">
    <property type="entry name" value="OXIDOREDUCTASE"/>
    <property type="match status" value="1"/>
</dbReference>
<gene>
    <name evidence="3" type="ORF">EV644_13711</name>
</gene>
<accession>A0ABY2B9Y4</accession>
<dbReference type="SUPFAM" id="SSF51735">
    <property type="entry name" value="NAD(P)-binding Rossmann-fold domains"/>
    <property type="match status" value="1"/>
</dbReference>
<dbReference type="InterPro" id="IPR051317">
    <property type="entry name" value="Gfo/Idh/MocA_oxidoreduct"/>
</dbReference>
<evidence type="ECO:0000259" key="2">
    <source>
        <dbReference type="Pfam" id="PF22725"/>
    </source>
</evidence>
<organism evidence="3 4">
    <name type="scientific">Kribbella orskensis</name>
    <dbReference type="NCBI Taxonomy" id="2512216"/>
    <lineage>
        <taxon>Bacteria</taxon>
        <taxon>Bacillati</taxon>
        <taxon>Actinomycetota</taxon>
        <taxon>Actinomycetes</taxon>
        <taxon>Propionibacteriales</taxon>
        <taxon>Kribbellaceae</taxon>
        <taxon>Kribbella</taxon>
    </lineage>
</organism>
<dbReference type="Pfam" id="PF01408">
    <property type="entry name" value="GFO_IDH_MocA"/>
    <property type="match status" value="1"/>
</dbReference>
<comment type="caution">
    <text evidence="3">The sequence shown here is derived from an EMBL/GenBank/DDBJ whole genome shotgun (WGS) entry which is preliminary data.</text>
</comment>
<name>A0ABY2B9Y4_9ACTN</name>
<sequence length="347" mass="37229">MSEPRGSKRKKTAAPLRIIQVGAGAMGHTWLHTLGRSPDTELVGLVDLDLELAQRVSEEELAAVVPVARSLTELVDLVGADAVVNVTVPGAHNPVNEQALRAGLPVLCEKPISPTVAEAQRIAEVAKETGELLMISQSRRYLNQFNALREAVAELGTVASVSCEFARAPHFGGFREQMPYPLLVDMAIHQFDSARALLGEDPVSVYCESYNPGWSWFAGDAVATAIFEFPGGARFVFNGSWCNPGQETSWNSRWRVAGELGTATWDGDNAPLAGEPPREVPVDDDLEQTDGSLAEFVRCVRTGEPSTTAADSNVQSLAMVEAAVRSATEKRRVTIAEVVGDISSSTS</sequence>